<organism evidence="1">
    <name type="scientific">marine sediment metagenome</name>
    <dbReference type="NCBI Taxonomy" id="412755"/>
    <lineage>
        <taxon>unclassified sequences</taxon>
        <taxon>metagenomes</taxon>
        <taxon>ecological metagenomes</taxon>
    </lineage>
</organism>
<accession>X1A067</accession>
<name>X1A067_9ZZZZ</name>
<sequence length="79" mass="9150">FDKLDIFAYYSFFDNQPMSLLEAMAYGLPVLSNDVGDVPNMMDGPLKKYVAENQNHYGEILSRLIKSEIERKNVQFIEK</sequence>
<gene>
    <name evidence="1" type="ORF">S01H4_32792</name>
</gene>
<reference evidence="1" key="1">
    <citation type="journal article" date="2014" name="Front. Microbiol.">
        <title>High frequency of phylogenetically diverse reductive dehalogenase-homologous genes in deep subseafloor sedimentary metagenomes.</title>
        <authorList>
            <person name="Kawai M."/>
            <person name="Futagami T."/>
            <person name="Toyoda A."/>
            <person name="Takaki Y."/>
            <person name="Nishi S."/>
            <person name="Hori S."/>
            <person name="Arai W."/>
            <person name="Tsubouchi T."/>
            <person name="Morono Y."/>
            <person name="Uchiyama I."/>
            <person name="Ito T."/>
            <person name="Fujiyama A."/>
            <person name="Inagaki F."/>
            <person name="Takami H."/>
        </authorList>
    </citation>
    <scope>NUCLEOTIDE SEQUENCE</scope>
    <source>
        <strain evidence="1">Expedition CK06-06</strain>
    </source>
</reference>
<comment type="caution">
    <text evidence="1">The sequence shown here is derived from an EMBL/GenBank/DDBJ whole genome shotgun (WGS) entry which is preliminary data.</text>
</comment>
<dbReference type="Pfam" id="PF13692">
    <property type="entry name" value="Glyco_trans_1_4"/>
    <property type="match status" value="1"/>
</dbReference>
<evidence type="ECO:0008006" key="2">
    <source>
        <dbReference type="Google" id="ProtNLM"/>
    </source>
</evidence>
<dbReference type="AlphaFoldDB" id="X1A067"/>
<dbReference type="SUPFAM" id="SSF53756">
    <property type="entry name" value="UDP-Glycosyltransferase/glycogen phosphorylase"/>
    <property type="match status" value="1"/>
</dbReference>
<proteinExistence type="predicted"/>
<evidence type="ECO:0000313" key="1">
    <source>
        <dbReference type="EMBL" id="GAG75480.1"/>
    </source>
</evidence>
<dbReference type="Gene3D" id="3.40.50.2000">
    <property type="entry name" value="Glycogen Phosphorylase B"/>
    <property type="match status" value="1"/>
</dbReference>
<dbReference type="EMBL" id="BART01017188">
    <property type="protein sequence ID" value="GAG75480.1"/>
    <property type="molecule type" value="Genomic_DNA"/>
</dbReference>
<feature type="non-terminal residue" evidence="1">
    <location>
        <position position="1"/>
    </location>
</feature>
<protein>
    <recommendedName>
        <fullName evidence="2">Glycosyl transferase family 1 domain-containing protein</fullName>
    </recommendedName>
</protein>